<dbReference type="InterPro" id="IPR010920">
    <property type="entry name" value="LSM_dom_sf"/>
</dbReference>
<accession>A0A1I7XHS6</accession>
<evidence type="ECO:0000256" key="1">
    <source>
        <dbReference type="ARBA" id="ARBA00004123"/>
    </source>
</evidence>
<name>A0A1I7XHS6_HETBA</name>
<dbReference type="GO" id="GO:0005688">
    <property type="term" value="C:U6 snRNP"/>
    <property type="evidence" value="ECO:0007669"/>
    <property type="project" value="TreeGrafter"/>
</dbReference>
<dbReference type="GO" id="GO:0005737">
    <property type="term" value="C:cytoplasm"/>
    <property type="evidence" value="ECO:0007669"/>
    <property type="project" value="UniProtKB-ARBA"/>
</dbReference>
<evidence type="ECO:0000313" key="11">
    <source>
        <dbReference type="WBParaSite" id="Hba_17248"/>
    </source>
</evidence>
<evidence type="ECO:0000256" key="8">
    <source>
        <dbReference type="ARBA" id="ARBA00023274"/>
    </source>
</evidence>
<comment type="similarity">
    <text evidence="2">Belongs to the snRNP Sm proteins family.</text>
</comment>
<dbReference type="GO" id="GO:1990726">
    <property type="term" value="C:Lsm1-7-Pat1 complex"/>
    <property type="evidence" value="ECO:0007669"/>
    <property type="project" value="TreeGrafter"/>
</dbReference>
<evidence type="ECO:0000256" key="3">
    <source>
        <dbReference type="ARBA" id="ARBA00022664"/>
    </source>
</evidence>
<dbReference type="Pfam" id="PF01423">
    <property type="entry name" value="LSM"/>
    <property type="match status" value="1"/>
</dbReference>
<dbReference type="InterPro" id="IPR033871">
    <property type="entry name" value="LSm5"/>
</dbReference>
<dbReference type="Proteomes" id="UP000095283">
    <property type="component" value="Unplaced"/>
</dbReference>
<evidence type="ECO:0000256" key="6">
    <source>
        <dbReference type="ARBA" id="ARBA00023187"/>
    </source>
</evidence>
<keyword evidence="10" id="KW-1185">Reference proteome</keyword>
<dbReference type="WBParaSite" id="Hba_17248">
    <property type="protein sequence ID" value="Hba_17248"/>
    <property type="gene ID" value="Hba_17248"/>
</dbReference>
<dbReference type="CDD" id="cd01732">
    <property type="entry name" value="LSm5"/>
    <property type="match status" value="1"/>
</dbReference>
<keyword evidence="5" id="KW-0694">RNA-binding</keyword>
<dbReference type="InterPro" id="IPR012877">
    <property type="entry name" value="Dhs-27"/>
</dbReference>
<dbReference type="GO" id="GO:0000398">
    <property type="term" value="P:mRNA splicing, via spliceosome"/>
    <property type="evidence" value="ECO:0007669"/>
    <property type="project" value="TreeGrafter"/>
</dbReference>
<evidence type="ECO:0000256" key="2">
    <source>
        <dbReference type="ARBA" id="ARBA00006850"/>
    </source>
</evidence>
<evidence type="ECO:0000313" key="10">
    <source>
        <dbReference type="Proteomes" id="UP000095283"/>
    </source>
</evidence>
<evidence type="ECO:0000256" key="7">
    <source>
        <dbReference type="ARBA" id="ARBA00023242"/>
    </source>
</evidence>
<dbReference type="PROSITE" id="PS52002">
    <property type="entry name" value="SM"/>
    <property type="match status" value="1"/>
</dbReference>
<dbReference type="GO" id="GO:0046540">
    <property type="term" value="C:U4/U6 x U5 tri-snRNP complex"/>
    <property type="evidence" value="ECO:0007669"/>
    <property type="project" value="TreeGrafter"/>
</dbReference>
<dbReference type="AlphaFoldDB" id="A0A1I7XHS6"/>
<proteinExistence type="inferred from homology"/>
<organism evidence="10 11">
    <name type="scientific">Heterorhabditis bacteriophora</name>
    <name type="common">Entomopathogenic nematode worm</name>
    <dbReference type="NCBI Taxonomy" id="37862"/>
    <lineage>
        <taxon>Eukaryota</taxon>
        <taxon>Metazoa</taxon>
        <taxon>Ecdysozoa</taxon>
        <taxon>Nematoda</taxon>
        <taxon>Chromadorea</taxon>
        <taxon>Rhabditida</taxon>
        <taxon>Rhabditina</taxon>
        <taxon>Rhabditomorpha</taxon>
        <taxon>Strongyloidea</taxon>
        <taxon>Heterorhabditidae</taxon>
        <taxon>Heterorhabditis</taxon>
    </lineage>
</organism>
<feature type="domain" description="Sm" evidence="9">
    <location>
        <begin position="12"/>
        <end position="71"/>
    </location>
</feature>
<keyword evidence="6" id="KW-0508">mRNA splicing</keyword>
<dbReference type="SUPFAM" id="SSF50182">
    <property type="entry name" value="Sm-like ribonucleoproteins"/>
    <property type="match status" value="1"/>
</dbReference>
<evidence type="ECO:0000256" key="4">
    <source>
        <dbReference type="ARBA" id="ARBA00022728"/>
    </source>
</evidence>
<dbReference type="Pfam" id="PF07914">
    <property type="entry name" value="DUF1679"/>
    <property type="match status" value="1"/>
</dbReference>
<dbReference type="InterPro" id="IPR047575">
    <property type="entry name" value="Sm"/>
</dbReference>
<dbReference type="GO" id="GO:0005681">
    <property type="term" value="C:spliceosomal complex"/>
    <property type="evidence" value="ECO:0007669"/>
    <property type="project" value="UniProtKB-KW"/>
</dbReference>
<dbReference type="InterPro" id="IPR001163">
    <property type="entry name" value="Sm_dom_euk/arc"/>
</dbReference>
<evidence type="ECO:0000259" key="9">
    <source>
        <dbReference type="PROSITE" id="PS52002"/>
    </source>
</evidence>
<evidence type="ECO:0000256" key="5">
    <source>
        <dbReference type="ARBA" id="ARBA00022884"/>
    </source>
</evidence>
<dbReference type="Gene3D" id="2.30.30.100">
    <property type="match status" value="1"/>
</dbReference>
<dbReference type="GO" id="GO:0003723">
    <property type="term" value="F:RNA binding"/>
    <property type="evidence" value="ECO:0007669"/>
    <property type="project" value="UniProtKB-KW"/>
</dbReference>
<comment type="subcellular location">
    <subcellularLocation>
        <location evidence="1">Nucleus</location>
    </subcellularLocation>
</comment>
<keyword evidence="4" id="KW-0747">Spliceosome</keyword>
<dbReference type="SMART" id="SM00651">
    <property type="entry name" value="Sm"/>
    <property type="match status" value="1"/>
</dbReference>
<dbReference type="PANTHER" id="PTHR20971:SF0">
    <property type="entry name" value="U6 SNRNA-ASSOCIATED SM-LIKE PROTEIN LSM5"/>
    <property type="match status" value="1"/>
</dbReference>
<dbReference type="PANTHER" id="PTHR20971">
    <property type="entry name" value="U6 SNRNA-ASSOCIATED PROTEIN"/>
    <property type="match status" value="1"/>
</dbReference>
<dbReference type="SUPFAM" id="SSF56112">
    <property type="entry name" value="Protein kinase-like (PK-like)"/>
    <property type="match status" value="1"/>
</dbReference>
<keyword evidence="7" id="KW-0539">Nucleus</keyword>
<protein>
    <submittedName>
        <fullName evidence="11">Sm domain-containing protein</fullName>
    </submittedName>
</protein>
<reference evidence="11" key="1">
    <citation type="submission" date="2016-11" db="UniProtKB">
        <authorList>
            <consortium name="WormBaseParasite"/>
        </authorList>
    </citation>
    <scope>IDENTIFICATION</scope>
</reference>
<dbReference type="InterPro" id="IPR011009">
    <property type="entry name" value="Kinase-like_dom_sf"/>
</dbReference>
<sequence length="252" mass="28755">MSSTATNPSTLLPLELVDKCIGSRIWVIMKGEKEIVGTLMGFDDYVNMVLEDVVDPLGADAIGYMSIMRRVELVWSESGNHFPKSVIIKIPSSTLSNETLEKSFDIYTDPDSSKMLQYLIHKTEACFYRLMQDWPQKPLALPFIYAAEYTDPEQSVIVMEDYRDCHVKDLVDGFNEKQLYIIMDELIKLQCFSLTTTEWKASLLFEELKPLLIELYAEMKLVSEKLASKVPDLSCCIAVGYKLFNIIQCLSK</sequence>
<keyword evidence="3" id="KW-0507">mRNA processing</keyword>
<keyword evidence="8" id="KW-0687">Ribonucleoprotein</keyword>